<proteinExistence type="predicted"/>
<dbReference type="EMBL" id="JBDFQZ010000012">
    <property type="protein sequence ID" value="KAK9671181.1"/>
    <property type="molecule type" value="Genomic_DNA"/>
</dbReference>
<dbReference type="Proteomes" id="UP001443914">
    <property type="component" value="Unassembled WGS sequence"/>
</dbReference>
<evidence type="ECO:0000313" key="3">
    <source>
        <dbReference type="EMBL" id="KAK9671181.1"/>
    </source>
</evidence>
<dbReference type="GO" id="GO:0048731">
    <property type="term" value="P:system development"/>
    <property type="evidence" value="ECO:0007669"/>
    <property type="project" value="InterPro"/>
</dbReference>
<evidence type="ECO:0000256" key="1">
    <source>
        <dbReference type="SAM" id="MobiDB-lite"/>
    </source>
</evidence>
<dbReference type="InterPro" id="IPR033249">
    <property type="entry name" value="CLE_plant"/>
</dbReference>
<keyword evidence="2" id="KW-0472">Membrane</keyword>
<comment type="caution">
    <text evidence="3">The sequence shown here is derived from an EMBL/GenBank/DDBJ whole genome shotgun (WGS) entry which is preliminary data.</text>
</comment>
<keyword evidence="2" id="KW-0812">Transmembrane</keyword>
<feature type="transmembrane region" description="Helical" evidence="2">
    <location>
        <begin position="12"/>
        <end position="32"/>
    </location>
</feature>
<gene>
    <name evidence="3" type="ORF">RND81_12G011600</name>
</gene>
<dbReference type="PANTHER" id="PTHR34545">
    <property type="entry name" value="CLAVATA3/ESR (CLE)-RELATED PROTEIN 22"/>
    <property type="match status" value="1"/>
</dbReference>
<feature type="region of interest" description="Disordered" evidence="1">
    <location>
        <begin position="59"/>
        <end position="91"/>
    </location>
</feature>
<evidence type="ECO:0000313" key="4">
    <source>
        <dbReference type="Proteomes" id="UP001443914"/>
    </source>
</evidence>
<accession>A0AAW1H4C5</accession>
<protein>
    <submittedName>
        <fullName evidence="3">Uncharacterized protein</fullName>
    </submittedName>
</protein>
<organism evidence="3 4">
    <name type="scientific">Saponaria officinalis</name>
    <name type="common">Common soapwort</name>
    <name type="synonym">Lychnis saponaria</name>
    <dbReference type="NCBI Taxonomy" id="3572"/>
    <lineage>
        <taxon>Eukaryota</taxon>
        <taxon>Viridiplantae</taxon>
        <taxon>Streptophyta</taxon>
        <taxon>Embryophyta</taxon>
        <taxon>Tracheophyta</taxon>
        <taxon>Spermatophyta</taxon>
        <taxon>Magnoliopsida</taxon>
        <taxon>eudicotyledons</taxon>
        <taxon>Gunneridae</taxon>
        <taxon>Pentapetalae</taxon>
        <taxon>Caryophyllales</taxon>
        <taxon>Caryophyllaceae</taxon>
        <taxon>Caryophylleae</taxon>
        <taxon>Saponaria</taxon>
    </lineage>
</organism>
<name>A0AAW1H4C5_SAPOF</name>
<dbReference type="PANTHER" id="PTHR34545:SF8">
    <property type="entry name" value="CLAVATA3_ESR (CLE)-RELATED PROTEIN 21"/>
    <property type="match status" value="1"/>
</dbReference>
<dbReference type="AlphaFoldDB" id="A0AAW1H4C5"/>
<reference evidence="3" key="1">
    <citation type="submission" date="2024-03" db="EMBL/GenBank/DDBJ databases">
        <title>WGS assembly of Saponaria officinalis var. Norfolk2.</title>
        <authorList>
            <person name="Jenkins J."/>
            <person name="Shu S."/>
            <person name="Grimwood J."/>
            <person name="Barry K."/>
            <person name="Goodstein D."/>
            <person name="Schmutz J."/>
            <person name="Leebens-Mack J."/>
            <person name="Osbourn A."/>
        </authorList>
    </citation>
    <scope>NUCLEOTIDE SEQUENCE [LARGE SCALE GENOMIC DNA]</scope>
    <source>
        <strain evidence="3">JIC</strain>
    </source>
</reference>
<keyword evidence="2" id="KW-1133">Transmembrane helix</keyword>
<evidence type="ECO:0000256" key="2">
    <source>
        <dbReference type="SAM" id="Phobius"/>
    </source>
</evidence>
<sequence>MGLLRKKQNYLVIYLYILLVIMIFIEVPKFALGYGRFSKFNQHEKHQLQGYNGNFATFKNGKNSEDNGDDDVIFEDDKRKVHTGPNPLHNR</sequence>
<keyword evidence="4" id="KW-1185">Reference proteome</keyword>